<evidence type="ECO:0000313" key="2">
    <source>
        <dbReference type="Proteomes" id="UP000178857"/>
    </source>
</evidence>
<sequence>MRIEIDQSGKIEQTQWNTIISLSNEIRYSIILNKKIKRRLQTKFRNYNKPRMFVYQVFSALISIIFKEVKPKSKVIIDLEYFGQRDLLIVQITKYIKQLKITPIPIFDFGFVGKNSPAHHLAQQVAYKKKAANKKVGFAEISRLIWPRKNDRVSTD</sequence>
<organism evidence="1 2">
    <name type="scientific">Candidatus Roizmanbacteria bacterium RIFCSPLOWO2_01_FULL_44_13</name>
    <dbReference type="NCBI Taxonomy" id="1802069"/>
    <lineage>
        <taxon>Bacteria</taxon>
        <taxon>Candidatus Roizmaniibacteriota</taxon>
    </lineage>
</organism>
<accession>A0A1F7JBA6</accession>
<protein>
    <submittedName>
        <fullName evidence="1">Uncharacterized protein</fullName>
    </submittedName>
</protein>
<gene>
    <name evidence="1" type="ORF">A2970_02145</name>
</gene>
<dbReference type="AlphaFoldDB" id="A0A1F7JBA6"/>
<comment type="caution">
    <text evidence="1">The sequence shown here is derived from an EMBL/GenBank/DDBJ whole genome shotgun (WGS) entry which is preliminary data.</text>
</comment>
<dbReference type="Proteomes" id="UP000178857">
    <property type="component" value="Unassembled WGS sequence"/>
</dbReference>
<dbReference type="EMBL" id="MGAT01000012">
    <property type="protein sequence ID" value="OGK52889.1"/>
    <property type="molecule type" value="Genomic_DNA"/>
</dbReference>
<proteinExistence type="predicted"/>
<name>A0A1F7JBA6_9BACT</name>
<reference evidence="1 2" key="1">
    <citation type="journal article" date="2016" name="Nat. Commun.">
        <title>Thousands of microbial genomes shed light on interconnected biogeochemical processes in an aquifer system.</title>
        <authorList>
            <person name="Anantharaman K."/>
            <person name="Brown C.T."/>
            <person name="Hug L.A."/>
            <person name="Sharon I."/>
            <person name="Castelle C.J."/>
            <person name="Probst A.J."/>
            <person name="Thomas B.C."/>
            <person name="Singh A."/>
            <person name="Wilkins M.J."/>
            <person name="Karaoz U."/>
            <person name="Brodie E.L."/>
            <person name="Williams K.H."/>
            <person name="Hubbard S.S."/>
            <person name="Banfield J.F."/>
        </authorList>
    </citation>
    <scope>NUCLEOTIDE SEQUENCE [LARGE SCALE GENOMIC DNA]</scope>
</reference>
<evidence type="ECO:0000313" key="1">
    <source>
        <dbReference type="EMBL" id="OGK52889.1"/>
    </source>
</evidence>